<dbReference type="Pfam" id="PF07690">
    <property type="entry name" value="MFS_1"/>
    <property type="match status" value="1"/>
</dbReference>
<dbReference type="Proteomes" id="UP000195880">
    <property type="component" value="Chromosome"/>
</dbReference>
<dbReference type="CDD" id="cd17324">
    <property type="entry name" value="MFS_NepI_like"/>
    <property type="match status" value="1"/>
</dbReference>
<dbReference type="KEGG" id="salf:SMD44_04060"/>
<feature type="transmembrane region" description="Helical" evidence="6">
    <location>
        <begin position="70"/>
        <end position="94"/>
    </location>
</feature>
<proteinExistence type="predicted"/>
<feature type="transmembrane region" description="Helical" evidence="6">
    <location>
        <begin position="158"/>
        <end position="179"/>
    </location>
</feature>
<feature type="transmembrane region" description="Helical" evidence="6">
    <location>
        <begin position="290"/>
        <end position="309"/>
    </location>
</feature>
<feature type="transmembrane region" description="Helical" evidence="6">
    <location>
        <begin position="200"/>
        <end position="223"/>
    </location>
</feature>
<evidence type="ECO:0000256" key="3">
    <source>
        <dbReference type="ARBA" id="ARBA00022692"/>
    </source>
</evidence>
<evidence type="ECO:0000256" key="6">
    <source>
        <dbReference type="SAM" id="Phobius"/>
    </source>
</evidence>
<dbReference type="InterPro" id="IPR011701">
    <property type="entry name" value="MFS"/>
</dbReference>
<gene>
    <name evidence="8" type="primary">araJ</name>
    <name evidence="8" type="ORF">SMD44_04060</name>
</gene>
<evidence type="ECO:0000256" key="1">
    <source>
        <dbReference type="ARBA" id="ARBA00004651"/>
    </source>
</evidence>
<dbReference type="GO" id="GO:0022857">
    <property type="term" value="F:transmembrane transporter activity"/>
    <property type="evidence" value="ECO:0007669"/>
    <property type="project" value="InterPro"/>
</dbReference>
<dbReference type="PANTHER" id="PTHR43124:SF3">
    <property type="entry name" value="CHLORAMPHENICOL EFFLUX PUMP RV0191"/>
    <property type="match status" value="1"/>
</dbReference>
<feature type="transmembrane region" description="Helical" evidence="6">
    <location>
        <begin position="330"/>
        <end position="349"/>
    </location>
</feature>
<evidence type="ECO:0000259" key="7">
    <source>
        <dbReference type="PROSITE" id="PS50850"/>
    </source>
</evidence>
<dbReference type="InterPro" id="IPR050189">
    <property type="entry name" value="MFS_Efflux_Transporters"/>
</dbReference>
<keyword evidence="9" id="KW-1185">Reference proteome</keyword>
<keyword evidence="3 6" id="KW-0812">Transmembrane</keyword>
<dbReference type="OrthoDB" id="9814237at2"/>
<evidence type="ECO:0000313" key="9">
    <source>
        <dbReference type="Proteomes" id="UP000195880"/>
    </source>
</evidence>
<comment type="subcellular location">
    <subcellularLocation>
        <location evidence="1">Cell membrane</location>
        <topology evidence="1">Multi-pass membrane protein</topology>
    </subcellularLocation>
</comment>
<dbReference type="PROSITE" id="PS50850">
    <property type="entry name" value="MFS"/>
    <property type="match status" value="1"/>
</dbReference>
<feature type="transmembrane region" description="Helical" evidence="6">
    <location>
        <begin position="235"/>
        <end position="254"/>
    </location>
</feature>
<protein>
    <submittedName>
        <fullName evidence="8">MFS transporter</fullName>
    </submittedName>
</protein>
<evidence type="ECO:0000256" key="4">
    <source>
        <dbReference type="ARBA" id="ARBA00022989"/>
    </source>
</evidence>
<feature type="transmembrane region" description="Helical" evidence="6">
    <location>
        <begin position="100"/>
        <end position="121"/>
    </location>
</feature>
<reference evidence="8 9" key="1">
    <citation type="submission" date="2017-05" db="EMBL/GenBank/DDBJ databases">
        <title>Streptomyces alboflavus Genome sequencing and assembly.</title>
        <authorList>
            <person name="Wang Y."/>
            <person name="Du B."/>
            <person name="Ding Y."/>
            <person name="Liu H."/>
            <person name="Hou Q."/>
            <person name="Liu K."/>
            <person name="Wang C."/>
            <person name="Yao L."/>
        </authorList>
    </citation>
    <scope>NUCLEOTIDE SEQUENCE [LARGE SCALE GENOMIC DNA]</scope>
    <source>
        <strain evidence="8 9">MDJK44</strain>
    </source>
</reference>
<feature type="transmembrane region" description="Helical" evidence="6">
    <location>
        <begin position="355"/>
        <end position="377"/>
    </location>
</feature>
<dbReference type="Gene3D" id="1.20.1250.20">
    <property type="entry name" value="MFS general substrate transporter like domains"/>
    <property type="match status" value="2"/>
</dbReference>
<dbReference type="InterPro" id="IPR020846">
    <property type="entry name" value="MFS_dom"/>
</dbReference>
<dbReference type="PANTHER" id="PTHR43124">
    <property type="entry name" value="PURINE EFFLUX PUMP PBUE"/>
    <property type="match status" value="1"/>
</dbReference>
<feature type="transmembrane region" description="Helical" evidence="6">
    <location>
        <begin position="266"/>
        <end position="284"/>
    </location>
</feature>
<sequence>MPIAVIALSLSGFAIGVTEFIIAGILPDIGSDLGVSIPTAGLLVSGYALGVVIGAPLLTVLCARTERKRLLIRLMALFLIGTVVSALAPTYGVLMAGRVLSALAHGAFFGVAMVVAADLVAGDRKGRAVSMVAAGLTMSTILGVPAGTFIGQNFGWRWAFWMVALFGAVGLAGISALVPRTPAPEGTGLRGELSVLRRPQVILVLLTTVLGFGGVMTSYTYIAEMVTKVTGFSDGAVTLIMVLFGVGMFVGNLISGRLADRAPSSAMCGSLALLTVVLAVFVLTVHDKTATCVTVFLFGAATFATISPLQMRIMAKADGAPTLASASNIAAFNLANAAGPLLGGQIIHAGLGYPALNWAGALVTLAGLLLAALGVAVERRAGAVAPAPAPAVTSGSAAH</sequence>
<keyword evidence="2" id="KW-1003">Cell membrane</keyword>
<dbReference type="InterPro" id="IPR036259">
    <property type="entry name" value="MFS_trans_sf"/>
</dbReference>
<evidence type="ECO:0000313" key="8">
    <source>
        <dbReference type="EMBL" id="ARX84615.1"/>
    </source>
</evidence>
<keyword evidence="5 6" id="KW-0472">Membrane</keyword>
<feature type="transmembrane region" description="Helical" evidence="6">
    <location>
        <begin position="39"/>
        <end position="63"/>
    </location>
</feature>
<feature type="domain" description="Major facilitator superfamily (MFS) profile" evidence="7">
    <location>
        <begin position="4"/>
        <end position="379"/>
    </location>
</feature>
<feature type="transmembrane region" description="Helical" evidence="6">
    <location>
        <begin position="128"/>
        <end position="152"/>
    </location>
</feature>
<dbReference type="EMBL" id="CP021748">
    <property type="protein sequence ID" value="ARX84615.1"/>
    <property type="molecule type" value="Genomic_DNA"/>
</dbReference>
<evidence type="ECO:0000256" key="2">
    <source>
        <dbReference type="ARBA" id="ARBA00022475"/>
    </source>
</evidence>
<organism evidence="8 9">
    <name type="scientific">Streptomyces alboflavus</name>
    <dbReference type="NCBI Taxonomy" id="67267"/>
    <lineage>
        <taxon>Bacteria</taxon>
        <taxon>Bacillati</taxon>
        <taxon>Actinomycetota</taxon>
        <taxon>Actinomycetes</taxon>
        <taxon>Kitasatosporales</taxon>
        <taxon>Streptomycetaceae</taxon>
        <taxon>Streptomyces</taxon>
    </lineage>
</organism>
<accession>A0A1Z1WDS9</accession>
<dbReference type="SUPFAM" id="SSF103473">
    <property type="entry name" value="MFS general substrate transporter"/>
    <property type="match status" value="1"/>
</dbReference>
<name>A0A1Z1WDS9_9ACTN</name>
<keyword evidence="4 6" id="KW-1133">Transmembrane helix</keyword>
<evidence type="ECO:0000256" key="5">
    <source>
        <dbReference type="ARBA" id="ARBA00023136"/>
    </source>
</evidence>
<dbReference type="RefSeq" id="WP_087884796.1">
    <property type="nucleotide sequence ID" value="NZ_CP021748.1"/>
</dbReference>
<dbReference type="AlphaFoldDB" id="A0A1Z1WDS9"/>
<dbReference type="GO" id="GO:0005886">
    <property type="term" value="C:plasma membrane"/>
    <property type="evidence" value="ECO:0007669"/>
    <property type="project" value="UniProtKB-SubCell"/>
</dbReference>